<accession>A0A4Y7J707</accession>
<protein>
    <recommendedName>
        <fullName evidence="3">Transcription factor Iwr1 domain-containing protein</fullName>
    </recommendedName>
</protein>
<keyword evidence="5" id="KW-1185">Reference proteome</keyword>
<evidence type="ECO:0000256" key="1">
    <source>
        <dbReference type="ARBA" id="ARBA00010218"/>
    </source>
</evidence>
<dbReference type="Pfam" id="PF08574">
    <property type="entry name" value="Iwr1"/>
    <property type="match status" value="1"/>
</dbReference>
<sequence>MAGNEGESSSSSSAKPLIVRVKRKSSQSPLEALWLEINERPLKRPLVDFDKLSITTDSSITEIVERKKVLVQHVETVASSKASIQVLQSIVVPNSEDAVDFKTKVEERRQTFKQENKQDKLLLRAREKHEDMAKNARFEQIWKRRKGKGIHEMCNIYDVVRVDEEEEIPKKVEQTEDMSLEDSQILCNFMPLLREYLPEVASEIQSDMYSYINNGGAMMDDYVYDLYAVKDEMNTAEQEDDLDAYPLVQVGEDDDYYDGPQESEWDTSDSNAEDNPLNEYPDEESSEEESEEEEEEDDEDEDEEEDEDEDEDKEGVTCVRGFRELDEFGKTKTLHSSEDEYSYEDEDEDTLADDEDEDSWKWKHR</sequence>
<dbReference type="Gramene" id="RZC55832">
    <property type="protein sequence ID" value="RZC55832"/>
    <property type="gene ID" value="C5167_014707"/>
</dbReference>
<dbReference type="PANTHER" id="PTHR31934:SF2">
    <property type="entry name" value="RNA-DIRECTED DNA METHYLATION 4"/>
    <property type="match status" value="1"/>
</dbReference>
<dbReference type="EMBL" id="CM010717">
    <property type="protein sequence ID" value="RZC55832.1"/>
    <property type="molecule type" value="Genomic_DNA"/>
</dbReference>
<feature type="compositionally biased region" description="Acidic residues" evidence="2">
    <location>
        <begin position="251"/>
        <end position="267"/>
    </location>
</feature>
<evidence type="ECO:0000259" key="3">
    <source>
        <dbReference type="Pfam" id="PF08574"/>
    </source>
</evidence>
<feature type="region of interest" description="Disordered" evidence="2">
    <location>
        <begin position="251"/>
        <end position="365"/>
    </location>
</feature>
<organism evidence="4 5">
    <name type="scientific">Papaver somniferum</name>
    <name type="common">Opium poppy</name>
    <dbReference type="NCBI Taxonomy" id="3469"/>
    <lineage>
        <taxon>Eukaryota</taxon>
        <taxon>Viridiplantae</taxon>
        <taxon>Streptophyta</taxon>
        <taxon>Embryophyta</taxon>
        <taxon>Tracheophyta</taxon>
        <taxon>Spermatophyta</taxon>
        <taxon>Magnoliopsida</taxon>
        <taxon>Ranunculales</taxon>
        <taxon>Papaveraceae</taxon>
        <taxon>Papaveroideae</taxon>
        <taxon>Papaver</taxon>
    </lineage>
</organism>
<feature type="domain" description="Transcription factor Iwr1" evidence="3">
    <location>
        <begin position="220"/>
        <end position="284"/>
    </location>
</feature>
<evidence type="ECO:0000313" key="4">
    <source>
        <dbReference type="EMBL" id="RZC55832.1"/>
    </source>
</evidence>
<evidence type="ECO:0000256" key="2">
    <source>
        <dbReference type="SAM" id="MobiDB-lite"/>
    </source>
</evidence>
<dbReference type="OrthoDB" id="6255506at2759"/>
<dbReference type="Proteomes" id="UP000316621">
    <property type="component" value="Chromosome 3"/>
</dbReference>
<dbReference type="PANTHER" id="PTHR31934">
    <property type="entry name" value="ALPHA/BETA-HYDROLASES SUPERFAMILY PROTEIN"/>
    <property type="match status" value="1"/>
</dbReference>
<gene>
    <name evidence="4" type="ORF">C5167_014707</name>
</gene>
<evidence type="ECO:0000313" key="5">
    <source>
        <dbReference type="Proteomes" id="UP000316621"/>
    </source>
</evidence>
<feature type="compositionally biased region" description="Acidic residues" evidence="2">
    <location>
        <begin position="339"/>
        <end position="358"/>
    </location>
</feature>
<dbReference type="InterPro" id="IPR013883">
    <property type="entry name" value="TF_Iwr1_dom"/>
</dbReference>
<comment type="similarity">
    <text evidence="1">Belongs to the IWR1/SLC7A6OS family.</text>
</comment>
<dbReference type="OMA" id="NDMDVGE"/>
<dbReference type="STRING" id="3469.A0A4Y7J707"/>
<feature type="compositionally biased region" description="Acidic residues" evidence="2">
    <location>
        <begin position="280"/>
        <end position="313"/>
    </location>
</feature>
<name>A0A4Y7J707_PAPSO</name>
<proteinExistence type="inferred from homology"/>
<reference evidence="4 5" key="1">
    <citation type="journal article" date="2018" name="Science">
        <title>The opium poppy genome and morphinan production.</title>
        <authorList>
            <person name="Guo L."/>
            <person name="Winzer T."/>
            <person name="Yang X."/>
            <person name="Li Y."/>
            <person name="Ning Z."/>
            <person name="He Z."/>
            <person name="Teodor R."/>
            <person name="Lu Y."/>
            <person name="Bowser T.A."/>
            <person name="Graham I.A."/>
            <person name="Ye K."/>
        </authorList>
    </citation>
    <scope>NUCLEOTIDE SEQUENCE [LARGE SCALE GENOMIC DNA]</scope>
    <source>
        <strain evidence="5">cv. HN1</strain>
        <tissue evidence="4">Leaves</tissue>
    </source>
</reference>
<feature type="compositionally biased region" description="Basic and acidic residues" evidence="2">
    <location>
        <begin position="321"/>
        <end position="338"/>
    </location>
</feature>
<dbReference type="AlphaFoldDB" id="A0A4Y7J707"/>